<dbReference type="InterPro" id="IPR039429">
    <property type="entry name" value="SHMT-like_dom"/>
</dbReference>
<comment type="similarity">
    <text evidence="2 6">Belongs to the SHMT family.</text>
</comment>
<proteinExistence type="inferred from homology"/>
<dbReference type="InterPro" id="IPR015424">
    <property type="entry name" value="PyrdxlP-dep_Trfase"/>
</dbReference>
<gene>
    <name evidence="6" type="primary">glyA</name>
    <name evidence="8" type="ORF">GCM10022254_08590</name>
</gene>
<dbReference type="PIRSF" id="PIRSF000412">
    <property type="entry name" value="SHMT"/>
    <property type="match status" value="1"/>
</dbReference>
<evidence type="ECO:0000313" key="9">
    <source>
        <dbReference type="Proteomes" id="UP001501710"/>
    </source>
</evidence>
<dbReference type="InterPro" id="IPR019798">
    <property type="entry name" value="Ser_HO-MeTrfase_PLP_BS"/>
</dbReference>
<dbReference type="PROSITE" id="PS00096">
    <property type="entry name" value="SHMT"/>
    <property type="match status" value="1"/>
</dbReference>
<dbReference type="InterPro" id="IPR015422">
    <property type="entry name" value="PyrdxlP-dep_Trfase_small"/>
</dbReference>
<feature type="domain" description="Serine hydroxymethyltransferase-like" evidence="7">
    <location>
        <begin position="10"/>
        <end position="390"/>
    </location>
</feature>
<dbReference type="CDD" id="cd00378">
    <property type="entry name" value="SHMT"/>
    <property type="match status" value="1"/>
</dbReference>
<dbReference type="SUPFAM" id="SSF53383">
    <property type="entry name" value="PLP-dependent transferases"/>
    <property type="match status" value="1"/>
</dbReference>
<feature type="binding site" evidence="6">
    <location>
        <position position="246"/>
    </location>
    <ligand>
        <name>(6S)-5,6,7,8-tetrahydrofolate</name>
        <dbReference type="ChEBI" id="CHEBI:57453"/>
    </ligand>
</feature>
<dbReference type="InterPro" id="IPR015421">
    <property type="entry name" value="PyrdxlP-dep_Trfase_major"/>
</dbReference>
<feature type="binding site" evidence="6">
    <location>
        <position position="122"/>
    </location>
    <ligand>
        <name>(6S)-5,6,7,8-tetrahydrofolate</name>
        <dbReference type="ChEBI" id="CHEBI:57453"/>
    </ligand>
</feature>
<feature type="modified residue" description="N6-(pyridoxal phosphate)lysine" evidence="6">
    <location>
        <position position="231"/>
    </location>
</feature>
<evidence type="ECO:0000256" key="3">
    <source>
        <dbReference type="ARBA" id="ARBA00022563"/>
    </source>
</evidence>
<dbReference type="Proteomes" id="UP001501710">
    <property type="component" value="Unassembled WGS sequence"/>
</dbReference>
<comment type="catalytic activity">
    <reaction evidence="6">
        <text>(6R)-5,10-methylene-5,6,7,8-tetrahydrofolate + glycine + H2O = (6S)-5,6,7,8-tetrahydrofolate + L-serine</text>
        <dbReference type="Rhea" id="RHEA:15481"/>
        <dbReference type="ChEBI" id="CHEBI:15377"/>
        <dbReference type="ChEBI" id="CHEBI:15636"/>
        <dbReference type="ChEBI" id="CHEBI:33384"/>
        <dbReference type="ChEBI" id="CHEBI:57305"/>
        <dbReference type="ChEBI" id="CHEBI:57453"/>
        <dbReference type="EC" id="2.1.2.1"/>
    </reaction>
</comment>
<comment type="caution">
    <text evidence="6">Lacks conserved residue(s) required for the propagation of feature annotation.</text>
</comment>
<dbReference type="InterPro" id="IPR001085">
    <property type="entry name" value="Ser_HO-MeTrfase"/>
</dbReference>
<comment type="pathway">
    <text evidence="6">One-carbon metabolism; tetrahydrofolate interconversion.</text>
</comment>
<comment type="subcellular location">
    <subcellularLocation>
        <location evidence="6">Cytoplasm</location>
    </subcellularLocation>
</comment>
<keyword evidence="6" id="KW-0963">Cytoplasm</keyword>
<keyword evidence="9" id="KW-1185">Reference proteome</keyword>
<dbReference type="EMBL" id="BAABAS010000004">
    <property type="protein sequence ID" value="GAA4225824.1"/>
    <property type="molecule type" value="Genomic_DNA"/>
</dbReference>
<keyword evidence="4 6" id="KW-0808">Transferase</keyword>
<evidence type="ECO:0000256" key="1">
    <source>
        <dbReference type="ARBA" id="ARBA00001933"/>
    </source>
</evidence>
<dbReference type="Gene3D" id="3.90.1150.10">
    <property type="entry name" value="Aspartate Aminotransferase, domain 1"/>
    <property type="match status" value="1"/>
</dbReference>
<dbReference type="NCBIfam" id="NF000586">
    <property type="entry name" value="PRK00011.1"/>
    <property type="match status" value="1"/>
</dbReference>
<feature type="site" description="Plays an important role in substrate specificity" evidence="6">
    <location>
        <position position="230"/>
    </location>
</feature>
<reference evidence="9" key="1">
    <citation type="journal article" date="2019" name="Int. J. Syst. Evol. Microbiol.">
        <title>The Global Catalogue of Microorganisms (GCM) 10K type strain sequencing project: providing services to taxonomists for standard genome sequencing and annotation.</title>
        <authorList>
            <consortium name="The Broad Institute Genomics Platform"/>
            <consortium name="The Broad Institute Genome Sequencing Center for Infectious Disease"/>
            <person name="Wu L."/>
            <person name="Ma J."/>
        </authorList>
    </citation>
    <scope>NUCLEOTIDE SEQUENCE [LARGE SCALE GENOMIC DNA]</scope>
    <source>
        <strain evidence="9">JCM 17440</strain>
    </source>
</reference>
<evidence type="ECO:0000256" key="4">
    <source>
        <dbReference type="ARBA" id="ARBA00022679"/>
    </source>
</evidence>
<sequence length="424" mass="45602">MMRIIDDSVAKVDPEVAEALTDELSRQQSKLVMIASENFTPRAVLEAQGSILVNKLAEGYPGKRYCAGCENVDRIEQLAIDRAKTLFQAEHANVQPHSGAQANAAAYMALLQPGDTILGLSLDHGGHLTHGMRANFSGRFYTVVSYQVRAADSVIDMEQVARLADQHRPRLIVAGWSAYPRTIDFAAFRRVADQVGAYLLIDMAHISGLVAAGLHPNPVPYADVVTSTTHKTLAGPRGGMILCRGELADRIDRAVFPGQQAAPLAHTIAAKAVTFKIAMGEDFRDCQRRALEGADIVATRLGAPDVAATGVEVLTQGTDVHLVVLDLRKSVLSGRDAETRLYDVGITVNRNQVPFDSRPAMTSSGLRIGTSALATSGFQPEDFAEIADIIAAALRPDITESETNVLRSRVDNVAAKHPVYSSLS</sequence>
<protein>
    <recommendedName>
        <fullName evidence="6">Serine hydroxymethyltransferase</fullName>
        <shortName evidence="6">SHMT</shortName>
        <shortName evidence="6">Serine methylase</shortName>
        <ecNumber evidence="6">2.1.2.1</ecNumber>
    </recommendedName>
</protein>
<dbReference type="PANTHER" id="PTHR11680:SF35">
    <property type="entry name" value="SERINE HYDROXYMETHYLTRANSFERASE 1"/>
    <property type="match status" value="1"/>
</dbReference>
<evidence type="ECO:0000256" key="6">
    <source>
        <dbReference type="HAMAP-Rule" id="MF_00051"/>
    </source>
</evidence>
<dbReference type="InterPro" id="IPR049943">
    <property type="entry name" value="Ser_HO-MeTrfase-like"/>
</dbReference>
<dbReference type="PANTHER" id="PTHR11680">
    <property type="entry name" value="SERINE HYDROXYMETHYLTRANSFERASE"/>
    <property type="match status" value="1"/>
</dbReference>
<comment type="subunit">
    <text evidence="6">Homodimer.</text>
</comment>
<evidence type="ECO:0000256" key="5">
    <source>
        <dbReference type="ARBA" id="ARBA00022898"/>
    </source>
</evidence>
<comment type="caution">
    <text evidence="8">The sequence shown here is derived from an EMBL/GenBank/DDBJ whole genome shotgun (WGS) entry which is preliminary data.</text>
</comment>
<evidence type="ECO:0000313" key="8">
    <source>
        <dbReference type="EMBL" id="GAA4225824.1"/>
    </source>
</evidence>
<name>A0ABP8BTG6_9ACTN</name>
<comment type="function">
    <text evidence="6">Catalyzes the reversible interconversion of serine and glycine with tetrahydrofolate (THF) serving as the one-carbon carrier. This reaction serves as the major source of one-carbon groups required for the biosynthesis of purines, thymidylate, methionine, and other important biomolecules. Also exhibits THF-independent aldolase activity toward beta-hydroxyamino acids, producing glycine and aldehydes, via a retro-aldol mechanism.</text>
</comment>
<dbReference type="HAMAP" id="MF_00051">
    <property type="entry name" value="SHMT"/>
    <property type="match status" value="1"/>
</dbReference>
<keyword evidence="6" id="KW-0028">Amino-acid biosynthesis</keyword>
<keyword evidence="3 6" id="KW-0554">One-carbon metabolism</keyword>
<evidence type="ECO:0000259" key="7">
    <source>
        <dbReference type="Pfam" id="PF00464"/>
    </source>
</evidence>
<dbReference type="EC" id="2.1.2.1" evidence="6"/>
<organism evidence="8 9">
    <name type="scientific">Actinomadura meridiana</name>
    <dbReference type="NCBI Taxonomy" id="559626"/>
    <lineage>
        <taxon>Bacteria</taxon>
        <taxon>Bacillati</taxon>
        <taxon>Actinomycetota</taxon>
        <taxon>Actinomycetes</taxon>
        <taxon>Streptosporangiales</taxon>
        <taxon>Thermomonosporaceae</taxon>
        <taxon>Actinomadura</taxon>
    </lineage>
</organism>
<dbReference type="RefSeq" id="WP_425548884.1">
    <property type="nucleotide sequence ID" value="NZ_BAABAS010000004.1"/>
</dbReference>
<accession>A0ABP8BTG6</accession>
<dbReference type="Pfam" id="PF00464">
    <property type="entry name" value="SHMT"/>
    <property type="match status" value="1"/>
</dbReference>
<comment type="cofactor">
    <cofactor evidence="1 6">
        <name>pyridoxal 5'-phosphate</name>
        <dbReference type="ChEBI" id="CHEBI:597326"/>
    </cofactor>
</comment>
<comment type="pathway">
    <text evidence="6">Amino-acid biosynthesis; glycine biosynthesis; glycine from L-serine: step 1/1.</text>
</comment>
<keyword evidence="5 6" id="KW-0663">Pyridoxal phosphate</keyword>
<dbReference type="Gene3D" id="3.40.640.10">
    <property type="entry name" value="Type I PLP-dependent aspartate aminotransferase-like (Major domain)"/>
    <property type="match status" value="1"/>
</dbReference>
<feature type="binding site" evidence="6">
    <location>
        <begin position="126"/>
        <end position="128"/>
    </location>
    <ligand>
        <name>(6S)-5,6,7,8-tetrahydrofolate</name>
        <dbReference type="ChEBI" id="CHEBI:57453"/>
    </ligand>
</feature>
<evidence type="ECO:0000256" key="2">
    <source>
        <dbReference type="ARBA" id="ARBA00006376"/>
    </source>
</evidence>